<organism evidence="1 2">
    <name type="scientific">Legionella hackeliae</name>
    <dbReference type="NCBI Taxonomy" id="449"/>
    <lineage>
        <taxon>Bacteria</taxon>
        <taxon>Pseudomonadati</taxon>
        <taxon>Pseudomonadota</taxon>
        <taxon>Gammaproteobacteria</taxon>
        <taxon>Legionellales</taxon>
        <taxon>Legionellaceae</taxon>
        <taxon>Legionella</taxon>
    </lineage>
</organism>
<evidence type="ECO:0000313" key="1">
    <source>
        <dbReference type="EMBL" id="CEK11793.1"/>
    </source>
</evidence>
<sequence length="85" mass="9689">MINMAPEPVKGSISRFAGGKELNIVSMQRYLLPAHLRNGFVLFIWKAFINPSEVLLNIVQMNRGSSNVLITMNVFEVDAIQWLWL</sequence>
<dbReference type="AlphaFoldDB" id="A0A0A8USS4"/>
<dbReference type="HOGENOM" id="CLU_2508644_0_0_6"/>
<gene>
    <name evidence="1" type="ORF">LHA_2798</name>
</gene>
<proteinExistence type="predicted"/>
<protein>
    <submittedName>
        <fullName evidence="1">Uncharacterized protein</fullName>
    </submittedName>
</protein>
<dbReference type="EMBL" id="LN681225">
    <property type="protein sequence ID" value="CEK11793.1"/>
    <property type="molecule type" value="Genomic_DNA"/>
</dbReference>
<reference evidence="2" key="1">
    <citation type="submission" date="2014-09" db="EMBL/GenBank/DDBJ databases">
        <authorList>
            <person name="Gomez-Valero L."/>
        </authorList>
    </citation>
    <scope>NUCLEOTIDE SEQUENCE [LARGE SCALE GENOMIC DNA]</scope>
    <source>
        <strain evidence="2">ATCC35250</strain>
    </source>
</reference>
<dbReference type="KEGG" id="lha:LHA_2798"/>
<name>A0A0A8USS4_LEGHA</name>
<accession>A0A0A8USS4</accession>
<keyword evidence="2" id="KW-1185">Reference proteome</keyword>
<dbReference type="Proteomes" id="UP000032803">
    <property type="component" value="Chromosome I"/>
</dbReference>
<evidence type="ECO:0000313" key="2">
    <source>
        <dbReference type="Proteomes" id="UP000032803"/>
    </source>
</evidence>